<organism evidence="2 3">
    <name type="scientific">Pedobacter kyungheensis</name>
    <dbReference type="NCBI Taxonomy" id="1069985"/>
    <lineage>
        <taxon>Bacteria</taxon>
        <taxon>Pseudomonadati</taxon>
        <taxon>Bacteroidota</taxon>
        <taxon>Sphingobacteriia</taxon>
        <taxon>Sphingobacteriales</taxon>
        <taxon>Sphingobacteriaceae</taxon>
        <taxon>Pedobacter</taxon>
    </lineage>
</organism>
<dbReference type="AlphaFoldDB" id="A0A0C1G1C5"/>
<comment type="caution">
    <text evidence="2">The sequence shown here is derived from an EMBL/GenBank/DDBJ whole genome shotgun (WGS) entry which is preliminary data.</text>
</comment>
<name>A0A0C1G1C5_9SPHI</name>
<sequence>MLRLKYYFQKPQSGFDPVPKAFAEKYAANEYSKVDSSLVDAINTQVADLRDKSILDLGAGPGQYSIEFAKKGAKVTWHDISRNYLEIARNKANDESIVLNFSLGYLEEAEGKYDMIFNRICWYYCINDNQFATRIYNLVKKDGFGFIVVNNEIFLQEELAKESGLKKILIRLSYWINETFNIKLTHVHPSHQKLSKIFARLDFKSLQVERNGHNTLITFNK</sequence>
<dbReference type="Pfam" id="PF13649">
    <property type="entry name" value="Methyltransf_25"/>
    <property type="match status" value="1"/>
</dbReference>
<evidence type="ECO:0000313" key="2">
    <source>
        <dbReference type="EMBL" id="KIA93864.1"/>
    </source>
</evidence>
<accession>A0A0C1G1C5</accession>
<feature type="domain" description="Methyltransferase" evidence="1">
    <location>
        <begin position="54"/>
        <end position="143"/>
    </location>
</feature>
<dbReference type="OrthoDB" id="9791837at2"/>
<evidence type="ECO:0000313" key="3">
    <source>
        <dbReference type="Proteomes" id="UP000031246"/>
    </source>
</evidence>
<dbReference type="EMBL" id="JSYN01000012">
    <property type="protein sequence ID" value="KIA93864.1"/>
    <property type="molecule type" value="Genomic_DNA"/>
</dbReference>
<dbReference type="Proteomes" id="UP000031246">
    <property type="component" value="Unassembled WGS sequence"/>
</dbReference>
<dbReference type="Gene3D" id="3.40.50.150">
    <property type="entry name" value="Vaccinia Virus protein VP39"/>
    <property type="match status" value="1"/>
</dbReference>
<dbReference type="InterPro" id="IPR029063">
    <property type="entry name" value="SAM-dependent_MTases_sf"/>
</dbReference>
<dbReference type="CDD" id="cd02440">
    <property type="entry name" value="AdoMet_MTases"/>
    <property type="match status" value="1"/>
</dbReference>
<reference evidence="2 3" key="1">
    <citation type="submission" date="2014-10" db="EMBL/GenBank/DDBJ databases">
        <title>Pedobacter Kyungheensis.</title>
        <authorList>
            <person name="Anderson B.M."/>
            <person name="Newman J.D."/>
        </authorList>
    </citation>
    <scope>NUCLEOTIDE SEQUENCE [LARGE SCALE GENOMIC DNA]</scope>
    <source>
        <strain evidence="2 3">KACC 16221</strain>
    </source>
</reference>
<proteinExistence type="predicted"/>
<keyword evidence="3" id="KW-1185">Reference proteome</keyword>
<gene>
    <name evidence="2" type="ORF">OC25_11415</name>
</gene>
<protein>
    <recommendedName>
        <fullName evidence="1">Methyltransferase domain-containing protein</fullName>
    </recommendedName>
</protein>
<dbReference type="InterPro" id="IPR041698">
    <property type="entry name" value="Methyltransf_25"/>
</dbReference>
<dbReference type="SUPFAM" id="SSF53335">
    <property type="entry name" value="S-adenosyl-L-methionine-dependent methyltransferases"/>
    <property type="match status" value="1"/>
</dbReference>
<evidence type="ECO:0000259" key="1">
    <source>
        <dbReference type="Pfam" id="PF13649"/>
    </source>
</evidence>
<dbReference type="RefSeq" id="WP_039475959.1">
    <property type="nucleotide sequence ID" value="NZ_JSYN01000012.1"/>
</dbReference>